<dbReference type="PANTHER" id="PTHR37817:SF1">
    <property type="entry name" value="N-ACETYLTRANSFERASE EIS"/>
    <property type="match status" value="1"/>
</dbReference>
<reference evidence="2 3" key="1">
    <citation type="submission" date="2020-03" db="EMBL/GenBank/DDBJ databases">
        <title>Whole genome shotgun sequence of Phytohabitans houttuyneae NBRC 108639.</title>
        <authorList>
            <person name="Komaki H."/>
            <person name="Tamura T."/>
        </authorList>
    </citation>
    <scope>NUCLEOTIDE SEQUENCE [LARGE SCALE GENOMIC DNA]</scope>
    <source>
        <strain evidence="2 3">NBRC 108639</strain>
    </source>
</reference>
<protein>
    <recommendedName>
        <fullName evidence="1">N-acetyltransferase domain-containing protein</fullName>
    </recommendedName>
</protein>
<comment type="caution">
    <text evidence="2">The sequence shown here is derived from an EMBL/GenBank/DDBJ whole genome shotgun (WGS) entry which is preliminary data.</text>
</comment>
<dbReference type="InterPro" id="IPR041380">
    <property type="entry name" value="Acetyltransf_17"/>
</dbReference>
<dbReference type="EMBL" id="BLPF01000001">
    <property type="protein sequence ID" value="GFJ76755.1"/>
    <property type="molecule type" value="Genomic_DNA"/>
</dbReference>
<reference evidence="2 3" key="2">
    <citation type="submission" date="2020-03" db="EMBL/GenBank/DDBJ databases">
        <authorList>
            <person name="Ichikawa N."/>
            <person name="Kimura A."/>
            <person name="Kitahashi Y."/>
            <person name="Uohara A."/>
        </authorList>
    </citation>
    <scope>NUCLEOTIDE SEQUENCE [LARGE SCALE GENOMIC DNA]</scope>
    <source>
        <strain evidence="2 3">NBRC 108639</strain>
    </source>
</reference>
<dbReference type="GO" id="GO:0034069">
    <property type="term" value="F:aminoglycoside N-acetyltransferase activity"/>
    <property type="evidence" value="ECO:0007669"/>
    <property type="project" value="TreeGrafter"/>
</dbReference>
<dbReference type="InterPro" id="IPR016181">
    <property type="entry name" value="Acyl_CoA_acyltransferase"/>
</dbReference>
<gene>
    <name evidence="2" type="ORF">Phou_009350</name>
</gene>
<dbReference type="GO" id="GO:0030649">
    <property type="term" value="P:aminoglycoside antibiotic catabolic process"/>
    <property type="evidence" value="ECO:0007669"/>
    <property type="project" value="TreeGrafter"/>
</dbReference>
<evidence type="ECO:0000259" key="1">
    <source>
        <dbReference type="PROSITE" id="PS51186"/>
    </source>
</evidence>
<dbReference type="PROSITE" id="PS51186">
    <property type="entry name" value="GNAT"/>
    <property type="match status" value="1"/>
</dbReference>
<dbReference type="PANTHER" id="PTHR37817">
    <property type="entry name" value="N-ACETYLTRANSFERASE EIS"/>
    <property type="match status" value="1"/>
</dbReference>
<name>A0A6V8K7I8_9ACTN</name>
<dbReference type="InterPro" id="IPR051554">
    <property type="entry name" value="Acetyltransferase_Eis"/>
</dbReference>
<dbReference type="SUPFAM" id="SSF55729">
    <property type="entry name" value="Acyl-CoA N-acyltransferases (Nat)"/>
    <property type="match status" value="1"/>
</dbReference>
<dbReference type="Proteomes" id="UP000482800">
    <property type="component" value="Unassembled WGS sequence"/>
</dbReference>
<evidence type="ECO:0000313" key="2">
    <source>
        <dbReference type="EMBL" id="GFJ76755.1"/>
    </source>
</evidence>
<dbReference type="InterPro" id="IPR000182">
    <property type="entry name" value="GNAT_dom"/>
</dbReference>
<organism evidence="2 3">
    <name type="scientific">Phytohabitans houttuyneae</name>
    <dbReference type="NCBI Taxonomy" id="1076126"/>
    <lineage>
        <taxon>Bacteria</taxon>
        <taxon>Bacillati</taxon>
        <taxon>Actinomycetota</taxon>
        <taxon>Actinomycetes</taxon>
        <taxon>Micromonosporales</taxon>
        <taxon>Micromonosporaceae</taxon>
    </lineage>
</organism>
<dbReference type="Pfam" id="PF17668">
    <property type="entry name" value="Acetyltransf_17"/>
    <property type="match status" value="1"/>
</dbReference>
<dbReference type="AlphaFoldDB" id="A0A6V8K7I8"/>
<evidence type="ECO:0000313" key="3">
    <source>
        <dbReference type="Proteomes" id="UP000482800"/>
    </source>
</evidence>
<accession>A0A6V8K7I8</accession>
<dbReference type="Pfam" id="PF13527">
    <property type="entry name" value="Acetyltransf_9"/>
    <property type="match status" value="1"/>
</dbReference>
<feature type="domain" description="N-acetyltransferase" evidence="1">
    <location>
        <begin position="5"/>
        <end position="158"/>
    </location>
</feature>
<keyword evidence="3" id="KW-1185">Reference proteome</keyword>
<dbReference type="Gene3D" id="3.40.630.30">
    <property type="match status" value="2"/>
</dbReference>
<sequence length="399" mass="43526">MLVRMKIRRINGDERLTHAFPLQAYAFEASPAPLEDAAKYRGYLPFQEDSVTLVAEEDGTSLAAVSAVPMRQNVRGTLHPMAGVASVAVHPLARRRGHVRTLLTRLLGDMRDGGHAVSALYPFRPSFYERFGYVGLPKRRRVTFAPRDLASLVRADLPGEVTWERIGTGYDAYRAFTLRLAERRHGFAVFPDSRAERLRADDAHWVLTARVDGEVAAAATYRITGFGAEMEVDDLLTTTPLSRTLLLQFFARHVDQVEKVTARVAADELPELWATDLEVVTESRTRIPNMNAPMARVLAVAPLAGTAVGPGRVVVEVVDDPFIAGTYLLDGHGGRLEVGGDASGVPRATLRAAGLSALVYGVLDPDELPLRGFGAVPADAGAELRTLFPRAVPYVFADF</sequence>
<dbReference type="CDD" id="cd04301">
    <property type="entry name" value="NAT_SF"/>
    <property type="match status" value="1"/>
</dbReference>
<proteinExistence type="predicted"/>